<evidence type="ECO:0000256" key="2">
    <source>
        <dbReference type="SAM" id="SignalP"/>
    </source>
</evidence>
<feature type="signal peptide" evidence="2">
    <location>
        <begin position="1"/>
        <end position="20"/>
    </location>
</feature>
<dbReference type="EMBL" id="CP012333">
    <property type="protein sequence ID" value="AKU94930.1"/>
    <property type="molecule type" value="Genomic_DNA"/>
</dbReference>
<evidence type="ECO:0000313" key="4">
    <source>
        <dbReference type="Proteomes" id="UP000064967"/>
    </source>
</evidence>
<sequence length="409" mass="42883">MNIRWMALVFVLGACASTQSDPGVTDDAHPIPPEPEPTPTTASDGGLDAAPEFDAGPCEDCEYFPAACSADAFCPNGPSGTDLGDASVDPLLTISTIRGRSGKDVWAVGTTGTILHFDGTAWSRSELGSLETLRGLWLRDGGEVVLAPSWNVYTRNLDLPDAGADGGATPSAGGWTLTPPALASELNSYRTYAPLAYVWSAPGSQWLWTLTSLVGQTNFKTTGLWRAHQLPSNKFAFEAGVSTATCTDNGCMRMRGIHGASADELWAVGESGAAILILGAEGNTPTVKGFDSRTLNALHAVWAASKSDAWAVGAKGTIRHYTGDPTHWDVVSDVPTDETLRAVWGFSATDIWAVGDAGVVIHYDGTSWSRVKVAGLGKRRANLTAVWGPEAGHVWVGGEGTILSLGGKP</sequence>
<accession>A0A0K1PN13</accession>
<dbReference type="RefSeq" id="WP_146646463.1">
    <property type="nucleotide sequence ID" value="NZ_CP012333.1"/>
</dbReference>
<dbReference type="Proteomes" id="UP000064967">
    <property type="component" value="Chromosome"/>
</dbReference>
<reference evidence="3 4" key="1">
    <citation type="submission" date="2015-08" db="EMBL/GenBank/DDBJ databases">
        <authorList>
            <person name="Babu N.S."/>
            <person name="Beckwith C.J."/>
            <person name="Beseler K.G."/>
            <person name="Brison A."/>
            <person name="Carone J.V."/>
            <person name="Caskin T.P."/>
            <person name="Diamond M."/>
            <person name="Durham M.E."/>
            <person name="Foxe J.M."/>
            <person name="Go M."/>
            <person name="Henderson B.A."/>
            <person name="Jones I.B."/>
            <person name="McGettigan J.A."/>
            <person name="Micheletti S.J."/>
            <person name="Nasrallah M.E."/>
            <person name="Ortiz D."/>
            <person name="Piller C.R."/>
            <person name="Privatt S.R."/>
            <person name="Schneider S.L."/>
            <person name="Sharp S."/>
            <person name="Smith T.C."/>
            <person name="Stanton J.D."/>
            <person name="Ullery H.E."/>
            <person name="Wilson R.J."/>
            <person name="Serrano M.G."/>
            <person name="Buck G."/>
            <person name="Lee V."/>
            <person name="Wang Y."/>
            <person name="Carvalho R."/>
            <person name="Voegtly L."/>
            <person name="Shi R."/>
            <person name="Duckworth R."/>
            <person name="Johnson A."/>
            <person name="Loviza R."/>
            <person name="Walstead R."/>
            <person name="Shah Z."/>
            <person name="Kiflezghi M."/>
            <person name="Wade K."/>
            <person name="Ball S.L."/>
            <person name="Bradley K.W."/>
            <person name="Asai D.J."/>
            <person name="Bowman C.A."/>
            <person name="Russell D.A."/>
            <person name="Pope W.H."/>
            <person name="Jacobs-Sera D."/>
            <person name="Hendrix R.W."/>
            <person name="Hatfull G.F."/>
        </authorList>
    </citation>
    <scope>NUCLEOTIDE SEQUENCE [LARGE SCALE GENOMIC DNA]</scope>
    <source>
        <strain evidence="3 4">DSM 27648</strain>
    </source>
</reference>
<protein>
    <recommendedName>
        <fullName evidence="5">Type IV fimbrial biogenesis protein PilY1</fullName>
    </recommendedName>
</protein>
<dbReference type="PROSITE" id="PS51257">
    <property type="entry name" value="PROKAR_LIPOPROTEIN"/>
    <property type="match status" value="1"/>
</dbReference>
<proteinExistence type="predicted"/>
<feature type="region of interest" description="Disordered" evidence="1">
    <location>
        <begin position="19"/>
        <end position="51"/>
    </location>
</feature>
<dbReference type="AlphaFoldDB" id="A0A0K1PN13"/>
<keyword evidence="2" id="KW-0732">Signal</keyword>
<evidence type="ECO:0000256" key="1">
    <source>
        <dbReference type="SAM" id="MobiDB-lite"/>
    </source>
</evidence>
<gene>
    <name evidence="3" type="ORF">AKJ09_01594</name>
</gene>
<keyword evidence="4" id="KW-1185">Reference proteome</keyword>
<feature type="chain" id="PRO_5005465758" description="Type IV fimbrial biogenesis protein PilY1" evidence="2">
    <location>
        <begin position="21"/>
        <end position="409"/>
    </location>
</feature>
<dbReference type="OrthoDB" id="5483347at2"/>
<evidence type="ECO:0008006" key="5">
    <source>
        <dbReference type="Google" id="ProtNLM"/>
    </source>
</evidence>
<dbReference type="KEGG" id="llu:AKJ09_01594"/>
<name>A0A0K1PN13_9BACT</name>
<evidence type="ECO:0000313" key="3">
    <source>
        <dbReference type="EMBL" id="AKU94930.1"/>
    </source>
</evidence>
<organism evidence="3 4">
    <name type="scientific">Labilithrix luteola</name>
    <dbReference type="NCBI Taxonomy" id="1391654"/>
    <lineage>
        <taxon>Bacteria</taxon>
        <taxon>Pseudomonadati</taxon>
        <taxon>Myxococcota</taxon>
        <taxon>Polyangia</taxon>
        <taxon>Polyangiales</taxon>
        <taxon>Labilitrichaceae</taxon>
        <taxon>Labilithrix</taxon>
    </lineage>
</organism>
<dbReference type="STRING" id="1391654.AKJ09_01594"/>